<evidence type="ECO:0000256" key="1">
    <source>
        <dbReference type="SAM" id="MobiDB-lite"/>
    </source>
</evidence>
<feature type="compositionally biased region" description="Basic and acidic residues" evidence="1">
    <location>
        <begin position="485"/>
        <end position="494"/>
    </location>
</feature>
<dbReference type="PANTHER" id="PTHR24148">
    <property type="entry name" value="ANKYRIN REPEAT DOMAIN-CONTAINING PROTEIN 39 HOMOLOG-RELATED"/>
    <property type="match status" value="1"/>
</dbReference>
<protein>
    <recommendedName>
        <fullName evidence="2">Heterokaryon incompatibility domain-containing protein</fullName>
    </recommendedName>
</protein>
<dbReference type="Pfam" id="PF06985">
    <property type="entry name" value="HET"/>
    <property type="match status" value="1"/>
</dbReference>
<dbReference type="InterPro" id="IPR052895">
    <property type="entry name" value="HetReg/Transcr_Mod"/>
</dbReference>
<feature type="region of interest" description="Disordered" evidence="1">
    <location>
        <begin position="456"/>
        <end position="510"/>
    </location>
</feature>
<organism evidence="3 4">
    <name type="scientific">Fusarium gaditjirri</name>
    <dbReference type="NCBI Taxonomy" id="282569"/>
    <lineage>
        <taxon>Eukaryota</taxon>
        <taxon>Fungi</taxon>
        <taxon>Dikarya</taxon>
        <taxon>Ascomycota</taxon>
        <taxon>Pezizomycotina</taxon>
        <taxon>Sordariomycetes</taxon>
        <taxon>Hypocreomycetidae</taxon>
        <taxon>Hypocreales</taxon>
        <taxon>Nectriaceae</taxon>
        <taxon>Fusarium</taxon>
        <taxon>Fusarium nisikadoi species complex</taxon>
    </lineage>
</organism>
<evidence type="ECO:0000259" key="2">
    <source>
        <dbReference type="Pfam" id="PF06985"/>
    </source>
</evidence>
<evidence type="ECO:0000313" key="4">
    <source>
        <dbReference type="Proteomes" id="UP000604273"/>
    </source>
</evidence>
<gene>
    <name evidence="3" type="ORF">FGADI_12121</name>
</gene>
<reference evidence="3" key="1">
    <citation type="journal article" date="2020" name="BMC Genomics">
        <title>Correction to: Identification and distribution of gene clusters required for synthesis of sphingolipid metabolism inhibitors in diverse species of the filamentous fungus Fusarium.</title>
        <authorList>
            <person name="Kim H.S."/>
            <person name="Lohmar J.M."/>
            <person name="Busman M."/>
            <person name="Brown D.W."/>
            <person name="Naumann T.A."/>
            <person name="Divon H.H."/>
            <person name="Lysoe E."/>
            <person name="Uhlig S."/>
            <person name="Proctor R.H."/>
        </authorList>
    </citation>
    <scope>NUCLEOTIDE SEQUENCE</scope>
    <source>
        <strain evidence="3">NRRL 45417</strain>
    </source>
</reference>
<dbReference type="PANTHER" id="PTHR24148:SF73">
    <property type="entry name" value="HET DOMAIN PROTEIN (AFU_ORTHOLOGUE AFUA_8G01020)"/>
    <property type="match status" value="1"/>
</dbReference>
<evidence type="ECO:0000313" key="3">
    <source>
        <dbReference type="EMBL" id="KAF4945222.1"/>
    </source>
</evidence>
<reference evidence="3" key="2">
    <citation type="submission" date="2020-05" db="EMBL/GenBank/DDBJ databases">
        <authorList>
            <person name="Kim H.-S."/>
            <person name="Proctor R.H."/>
            <person name="Brown D.W."/>
        </authorList>
    </citation>
    <scope>NUCLEOTIDE SEQUENCE</scope>
    <source>
        <strain evidence="3">NRRL 45417</strain>
    </source>
</reference>
<proteinExistence type="predicted"/>
<dbReference type="AlphaFoldDB" id="A0A8H4STE5"/>
<sequence length="510" mass="58713">MTHPIRPLFDFPYGPLKTDRHEIRLIQLKAKTHEPNPSDCALCVDLIHAERGHCQPYMALSYAWGRNNDQAPLRIRGRQYYINKMVDAALRQLQEKDSDVFIWIDQICINQQDDVEKGNQVQQMKEIYSEAETIIVWLGPAENGSDRLLKHLGRMGTLIWSGDHRRVFAPYQTKDAIEAIEPAFHFLCERDYWKRLWIMQEYTVARRLKIACGNVMIWDWQLQAVFVFVNKLSINHQAGSAGGSDLDSIIRDMVRIYKTPAASFMEGVVTRRNRYWRQTDRDSDSLFQVLITTLVLEQDNNFPLATDPRDRIFSVLQLAKDTAEFSAFPNYTWTCARVYREAALTMLKQGHIDILAYCQFPRDSPGIPSWAPDWRMMIRSPCTGPPWVNDFSASGQTLSQQSVSSSSTGIVELQGIIIGSVRECESIWDPDWSKPLDHASAMEYLEHVRVMCEKSPTISEKSDREKGYSSWDSRRASQSNPFRTGVEDNERADNQTRTSIMDSIPGRDAW</sequence>
<comment type="caution">
    <text evidence="3">The sequence shown here is derived from an EMBL/GenBank/DDBJ whole genome shotgun (WGS) entry which is preliminary data.</text>
</comment>
<dbReference type="OrthoDB" id="2157530at2759"/>
<feature type="compositionally biased region" description="Basic and acidic residues" evidence="1">
    <location>
        <begin position="460"/>
        <end position="475"/>
    </location>
</feature>
<dbReference type="InterPro" id="IPR010730">
    <property type="entry name" value="HET"/>
</dbReference>
<dbReference type="Proteomes" id="UP000604273">
    <property type="component" value="Unassembled WGS sequence"/>
</dbReference>
<dbReference type="EMBL" id="JABFAI010000377">
    <property type="protein sequence ID" value="KAF4945222.1"/>
    <property type="molecule type" value="Genomic_DNA"/>
</dbReference>
<feature type="domain" description="Heterokaryon incompatibility" evidence="2">
    <location>
        <begin position="57"/>
        <end position="201"/>
    </location>
</feature>
<name>A0A8H4STE5_9HYPO</name>
<accession>A0A8H4STE5</accession>
<keyword evidence="4" id="KW-1185">Reference proteome</keyword>